<dbReference type="InterPro" id="IPR057370">
    <property type="entry name" value="ELLD"/>
</dbReference>
<feature type="domain" description="Endolysin-like" evidence="1">
    <location>
        <begin position="19"/>
        <end position="107"/>
    </location>
</feature>
<accession>A0ABT2RLB2</accession>
<feature type="domain" description="Endolysin-like" evidence="1">
    <location>
        <begin position="108"/>
        <end position="159"/>
    </location>
</feature>
<dbReference type="InterPro" id="IPR038765">
    <property type="entry name" value="Papain-like_cys_pep_sf"/>
</dbReference>
<dbReference type="Gene3D" id="3.90.1720.10">
    <property type="entry name" value="endopeptidase domain like (from Nostoc punctiforme)"/>
    <property type="match status" value="1"/>
</dbReference>
<protein>
    <submittedName>
        <fullName evidence="2">NlpC/P60 family protein</fullName>
    </submittedName>
</protein>
<keyword evidence="3" id="KW-1185">Reference proteome</keyword>
<dbReference type="Proteomes" id="UP001652431">
    <property type="component" value="Unassembled WGS sequence"/>
</dbReference>
<dbReference type="SUPFAM" id="SSF54001">
    <property type="entry name" value="Cysteine proteinases"/>
    <property type="match status" value="1"/>
</dbReference>
<gene>
    <name evidence="2" type="ORF">OCV99_06350</name>
</gene>
<evidence type="ECO:0000259" key="1">
    <source>
        <dbReference type="Pfam" id="PF25309"/>
    </source>
</evidence>
<sequence>MNKTENAAAFMTRIANDASHGYDQLYRWGEKGDYDCSSLVITSWQNAGVPVKNEGASYTGDMYTVFLKKGFQDVTKNCNLATGGGMKRGDVLLNHVHHTAMYLGDGKIAQASMNEKGTVTGGQPGDQKQLWGQKGEINICGYYNYPWDCVLRYKENLVGADEEAHAGKGGALVIDGSFGPATVRRTQQFLHTTQDGRISNQPLENKKYLRAADTGCWEFKINGYRAGSEAVRGMQKLFGAKTDGWFGKKSILCMQGFLGTTQDGSMGSETVKVWQRYLNKMEA</sequence>
<dbReference type="EMBL" id="JAOQJU010000004">
    <property type="protein sequence ID" value="MCU6686180.1"/>
    <property type="molecule type" value="Genomic_DNA"/>
</dbReference>
<name>A0ABT2RLB2_9FIRM</name>
<organism evidence="2 3">
    <name type="scientific">Dorea acetigenes</name>
    <dbReference type="NCBI Taxonomy" id="2981787"/>
    <lineage>
        <taxon>Bacteria</taxon>
        <taxon>Bacillati</taxon>
        <taxon>Bacillota</taxon>
        <taxon>Clostridia</taxon>
        <taxon>Lachnospirales</taxon>
        <taxon>Lachnospiraceae</taxon>
        <taxon>Dorea</taxon>
    </lineage>
</organism>
<reference evidence="2 3" key="1">
    <citation type="journal article" date="2021" name="ISME Commun">
        <title>Automated analysis of genomic sequences facilitates high-throughput and comprehensive description of bacteria.</title>
        <authorList>
            <person name="Hitch T.C.A."/>
        </authorList>
    </citation>
    <scope>NUCLEOTIDE SEQUENCE [LARGE SCALE GENOMIC DNA]</scope>
    <source>
        <strain evidence="2 3">Sanger_03</strain>
    </source>
</reference>
<evidence type="ECO:0000313" key="3">
    <source>
        <dbReference type="Proteomes" id="UP001652431"/>
    </source>
</evidence>
<proteinExistence type="predicted"/>
<dbReference type="Pfam" id="PF25309">
    <property type="entry name" value="ELLD"/>
    <property type="match status" value="2"/>
</dbReference>
<dbReference type="RefSeq" id="WP_158369226.1">
    <property type="nucleotide sequence ID" value="NZ_JAOQJU010000004.1"/>
</dbReference>
<evidence type="ECO:0000313" key="2">
    <source>
        <dbReference type="EMBL" id="MCU6686180.1"/>
    </source>
</evidence>
<comment type="caution">
    <text evidence="2">The sequence shown here is derived from an EMBL/GenBank/DDBJ whole genome shotgun (WGS) entry which is preliminary data.</text>
</comment>